<dbReference type="RefSeq" id="WP_014022807.1">
    <property type="nucleotide sequence ID" value="NC_015914.1"/>
</dbReference>
<sequence length="315" mass="36027">MQIKQLFNWANKYRKAKPSTKERKAFDSFLDDLAKLGKDPNPIDLEKSKTRVWENLKKESQNERYVRQLIPVLRKVAAIFLLFSMLGLLIYHTMDKVEQPILLVKNTGEGMRSMVTLVDGSTVRLNENSKLEYPKDFADDNRVVYLTGEAFFKVTPNTNKPFKVVMDSSEITVLGTSFNINTHKNTEVTVASGRVKVQDKISNKDVVLDQGQQALLRASEIQVKEVNPDYYIGWHTRKLEFEEESIASVFSILERAYGVNIELIMPDGDIDCAITGAYSGERIETILLGFRHILDFSYQTDIETKTIIINMNKCK</sequence>
<organism evidence="4 5">
    <name type="scientific">Cyclobacterium marinum (strain ATCC 25205 / DSM 745 / LMG 13164 / NCIMB 1802)</name>
    <name type="common">Flectobacillus marinus</name>
    <dbReference type="NCBI Taxonomy" id="880070"/>
    <lineage>
        <taxon>Bacteria</taxon>
        <taxon>Pseudomonadati</taxon>
        <taxon>Bacteroidota</taxon>
        <taxon>Cytophagia</taxon>
        <taxon>Cytophagales</taxon>
        <taxon>Cyclobacteriaceae</taxon>
        <taxon>Cyclobacterium</taxon>
    </lineage>
</organism>
<protein>
    <submittedName>
        <fullName evidence="4">Anti-FecI sigma factor, FecR</fullName>
    </submittedName>
</protein>
<keyword evidence="5" id="KW-1185">Reference proteome</keyword>
<dbReference type="STRING" id="880070.Cycma_4842"/>
<dbReference type="KEGG" id="cmr:Cycma_4842"/>
<dbReference type="Pfam" id="PF16344">
    <property type="entry name" value="FecR_C"/>
    <property type="match status" value="1"/>
</dbReference>
<dbReference type="PIRSF" id="PIRSF018266">
    <property type="entry name" value="FecR"/>
    <property type="match status" value="1"/>
</dbReference>
<evidence type="ECO:0000259" key="2">
    <source>
        <dbReference type="Pfam" id="PF04773"/>
    </source>
</evidence>
<feature type="domain" description="FecR protein" evidence="2">
    <location>
        <begin position="106"/>
        <end position="196"/>
    </location>
</feature>
<dbReference type="Gene3D" id="2.60.120.1440">
    <property type="match status" value="1"/>
</dbReference>
<keyword evidence="1" id="KW-1133">Transmembrane helix</keyword>
<dbReference type="PANTHER" id="PTHR30273">
    <property type="entry name" value="PERIPLASMIC SIGNAL SENSOR AND SIGMA FACTOR ACTIVATOR FECR-RELATED"/>
    <property type="match status" value="1"/>
</dbReference>
<dbReference type="HOGENOM" id="CLU_050192_2_2_10"/>
<feature type="transmembrane region" description="Helical" evidence="1">
    <location>
        <begin position="72"/>
        <end position="91"/>
    </location>
</feature>
<evidence type="ECO:0000313" key="5">
    <source>
        <dbReference type="Proteomes" id="UP000001635"/>
    </source>
</evidence>
<dbReference type="PANTHER" id="PTHR30273:SF2">
    <property type="entry name" value="PROTEIN FECR"/>
    <property type="match status" value="1"/>
</dbReference>
<accession>G0J6L2</accession>
<dbReference type="InterPro" id="IPR032508">
    <property type="entry name" value="FecR_C"/>
</dbReference>
<dbReference type="AlphaFoldDB" id="G0J6L2"/>
<dbReference type="eggNOG" id="COG3712">
    <property type="taxonomic scope" value="Bacteria"/>
</dbReference>
<dbReference type="Pfam" id="PF04773">
    <property type="entry name" value="FecR"/>
    <property type="match status" value="1"/>
</dbReference>
<feature type="domain" description="Protein FecR C-terminal" evidence="3">
    <location>
        <begin position="238"/>
        <end position="309"/>
    </location>
</feature>
<name>G0J6L2_CYCMS</name>
<dbReference type="OrthoDB" id="837389at2"/>
<dbReference type="InterPro" id="IPR012373">
    <property type="entry name" value="Ferrdict_sens_TM"/>
</dbReference>
<keyword evidence="1" id="KW-0472">Membrane</keyword>
<evidence type="ECO:0000259" key="3">
    <source>
        <dbReference type="Pfam" id="PF16344"/>
    </source>
</evidence>
<dbReference type="GO" id="GO:0016989">
    <property type="term" value="F:sigma factor antagonist activity"/>
    <property type="evidence" value="ECO:0007669"/>
    <property type="project" value="TreeGrafter"/>
</dbReference>
<dbReference type="EMBL" id="CP002955">
    <property type="protein sequence ID" value="AEL28527.1"/>
    <property type="molecule type" value="Genomic_DNA"/>
</dbReference>
<dbReference type="Proteomes" id="UP000001635">
    <property type="component" value="Chromosome"/>
</dbReference>
<dbReference type="InterPro" id="IPR006860">
    <property type="entry name" value="FecR"/>
</dbReference>
<gene>
    <name evidence="4" type="ordered locus">Cycma_4842</name>
</gene>
<evidence type="ECO:0000313" key="4">
    <source>
        <dbReference type="EMBL" id="AEL28527.1"/>
    </source>
</evidence>
<keyword evidence="1" id="KW-0812">Transmembrane</keyword>
<proteinExistence type="predicted"/>
<reference evidence="5" key="1">
    <citation type="submission" date="2011-07" db="EMBL/GenBank/DDBJ databases">
        <title>The complete genome of Cyclobacterium marinum DSM 745.</title>
        <authorList>
            <person name="Lucas S."/>
            <person name="Han J."/>
            <person name="Lapidus A."/>
            <person name="Bruce D."/>
            <person name="Goodwin L."/>
            <person name="Pitluck S."/>
            <person name="Peters L."/>
            <person name="Kyrpides N."/>
            <person name="Mavromatis K."/>
            <person name="Ivanova N."/>
            <person name="Ovchinnikova G."/>
            <person name="Chertkov O."/>
            <person name="Detter J.C."/>
            <person name="Tapia R."/>
            <person name="Han C."/>
            <person name="Land M."/>
            <person name="Hauser L."/>
            <person name="Markowitz V."/>
            <person name="Cheng J.-F."/>
            <person name="Hugenholtz P."/>
            <person name="Woyke T."/>
            <person name="Wu D."/>
            <person name="Tindall B."/>
            <person name="Schuetze A."/>
            <person name="Brambilla E."/>
            <person name="Klenk H.-P."/>
            <person name="Eisen J.A."/>
        </authorList>
    </citation>
    <scope>NUCLEOTIDE SEQUENCE [LARGE SCALE GENOMIC DNA]</scope>
    <source>
        <strain evidence="5">ATCC 25205 / DSM 745 / LMG 13164 / NCIMB 1802</strain>
    </source>
</reference>
<dbReference type="Gene3D" id="3.55.50.30">
    <property type="match status" value="1"/>
</dbReference>
<evidence type="ECO:0000256" key="1">
    <source>
        <dbReference type="SAM" id="Phobius"/>
    </source>
</evidence>